<comment type="caution">
    <text evidence="2">The sequence shown here is derived from an EMBL/GenBank/DDBJ whole genome shotgun (WGS) entry which is preliminary data.</text>
</comment>
<evidence type="ECO:0000256" key="1">
    <source>
        <dbReference type="SAM" id="MobiDB-lite"/>
    </source>
</evidence>
<gene>
    <name evidence="2" type="ORF">SO3561_09362</name>
</gene>
<dbReference type="InterPro" id="IPR036390">
    <property type="entry name" value="WH_DNA-bd_sf"/>
</dbReference>
<evidence type="ECO:0000313" key="2">
    <source>
        <dbReference type="EMBL" id="GAX57792.1"/>
    </source>
</evidence>
<dbReference type="InterPro" id="IPR036388">
    <property type="entry name" value="WH-like_DNA-bd_sf"/>
</dbReference>
<dbReference type="EMBL" id="BDQI01000040">
    <property type="protein sequence ID" value="GAX57792.1"/>
    <property type="molecule type" value="Genomic_DNA"/>
</dbReference>
<protein>
    <recommendedName>
        <fullName evidence="4">Protein involved in plasmid replication-relaxation</fullName>
    </recommendedName>
</protein>
<dbReference type="Gene3D" id="1.10.10.10">
    <property type="entry name" value="Winged helix-like DNA-binding domain superfamily/Winged helix DNA-binding domain"/>
    <property type="match status" value="1"/>
</dbReference>
<dbReference type="Pfam" id="PF13814">
    <property type="entry name" value="Replic_Relax"/>
    <property type="match status" value="1"/>
</dbReference>
<name>A0A250VUU2_STROL</name>
<dbReference type="SUPFAM" id="SSF46785">
    <property type="entry name" value="Winged helix' DNA-binding domain"/>
    <property type="match status" value="1"/>
</dbReference>
<reference evidence="3" key="1">
    <citation type="submission" date="2017-05" db="EMBL/GenBank/DDBJ databases">
        <title>Streptomyces olivochromogenes NBRC 3561 whole genome shotgun sequence.</title>
        <authorList>
            <person name="Dohra H."/>
            <person name="Kodani S."/>
        </authorList>
    </citation>
    <scope>NUCLEOTIDE SEQUENCE [LARGE SCALE GENOMIC DNA]</scope>
    <source>
        <strain evidence="3">NBRC 3561</strain>
    </source>
</reference>
<dbReference type="Proteomes" id="UP000217446">
    <property type="component" value="Unassembled WGS sequence"/>
</dbReference>
<keyword evidence="3" id="KW-1185">Reference proteome</keyword>
<organism evidence="2 3">
    <name type="scientific">Streptomyces olivochromogenes</name>
    <dbReference type="NCBI Taxonomy" id="1963"/>
    <lineage>
        <taxon>Bacteria</taxon>
        <taxon>Bacillati</taxon>
        <taxon>Actinomycetota</taxon>
        <taxon>Actinomycetes</taxon>
        <taxon>Kitasatosporales</taxon>
        <taxon>Streptomycetaceae</taxon>
        <taxon>Streptomyces</taxon>
    </lineage>
</organism>
<evidence type="ECO:0000313" key="3">
    <source>
        <dbReference type="Proteomes" id="UP000217446"/>
    </source>
</evidence>
<accession>A0A250VUU2</accession>
<sequence>MTTAPLSARSEPSGLVPSPVEPLPHQLLAALAQHRMATTSQLHTLLRPHATRQTLSNPLNRLRIRGLLDYTVLPQSNRSRAWFLTPDGARLTRDWPALRGRPPYPITSATAASLRTPHTLTVVRSHLAFVADARRRGDEHGHLDWTPEISHPLSDGEKVIADAVMHYTLAGSEQRTKLRAFIEVDRATMGSERLAAKLIEYARLWSYEPQPIGRARSRRQQAGAGAAWLRWYPVFPRVLFILTGATPHVLANRISDLQAMTEQHPLVAALAREVPLGAAVLDDLETHGPTAPRWVPLTGGEPRPWTEL</sequence>
<dbReference type="STRING" id="1963.AQJ27_46155"/>
<proteinExistence type="predicted"/>
<dbReference type="InterPro" id="IPR025855">
    <property type="entry name" value="Replic_Relax"/>
</dbReference>
<dbReference type="AlphaFoldDB" id="A0A250VUU2"/>
<feature type="region of interest" description="Disordered" evidence="1">
    <location>
        <begin position="1"/>
        <end position="21"/>
    </location>
</feature>
<evidence type="ECO:0008006" key="4">
    <source>
        <dbReference type="Google" id="ProtNLM"/>
    </source>
</evidence>